<accession>A0A1Y2FTT1</accession>
<keyword evidence="3" id="KW-1185">Reference proteome</keyword>
<organism evidence="2 3">
    <name type="scientific">Leucosporidium creatinivorum</name>
    <dbReference type="NCBI Taxonomy" id="106004"/>
    <lineage>
        <taxon>Eukaryota</taxon>
        <taxon>Fungi</taxon>
        <taxon>Dikarya</taxon>
        <taxon>Basidiomycota</taxon>
        <taxon>Pucciniomycotina</taxon>
        <taxon>Microbotryomycetes</taxon>
        <taxon>Leucosporidiales</taxon>
        <taxon>Leucosporidium</taxon>
    </lineage>
</organism>
<dbReference type="InterPro" id="IPR051642">
    <property type="entry name" value="SWI6-like"/>
</dbReference>
<dbReference type="Proteomes" id="UP000193467">
    <property type="component" value="Unassembled WGS sequence"/>
</dbReference>
<reference evidence="2 3" key="1">
    <citation type="submission" date="2016-07" db="EMBL/GenBank/DDBJ databases">
        <title>Pervasive Adenine N6-methylation of Active Genes in Fungi.</title>
        <authorList>
            <consortium name="DOE Joint Genome Institute"/>
            <person name="Mondo S.J."/>
            <person name="Dannebaum R.O."/>
            <person name="Kuo R.C."/>
            <person name="Labutti K."/>
            <person name="Haridas S."/>
            <person name="Kuo A."/>
            <person name="Salamov A."/>
            <person name="Ahrendt S.R."/>
            <person name="Lipzen A."/>
            <person name="Sullivan W."/>
            <person name="Andreopoulos W.B."/>
            <person name="Clum A."/>
            <person name="Lindquist E."/>
            <person name="Daum C."/>
            <person name="Ramamoorthy G.K."/>
            <person name="Gryganskyi A."/>
            <person name="Culley D."/>
            <person name="Magnuson J.K."/>
            <person name="James T.Y."/>
            <person name="O'Malley M.A."/>
            <person name="Stajich J.E."/>
            <person name="Spatafora J.W."/>
            <person name="Visel A."/>
            <person name="Grigoriev I.V."/>
        </authorList>
    </citation>
    <scope>NUCLEOTIDE SEQUENCE [LARGE SCALE GENOMIC DNA]</scope>
    <source>
        <strain evidence="2 3">62-1032</strain>
    </source>
</reference>
<dbReference type="OrthoDB" id="5562739at2759"/>
<dbReference type="Gene3D" id="3.10.260.10">
    <property type="entry name" value="Transcription regulator HTH, APSES-type DNA-binding domain"/>
    <property type="match status" value="1"/>
</dbReference>
<proteinExistence type="predicted"/>
<dbReference type="SUPFAM" id="SSF54616">
    <property type="entry name" value="DNA-binding domain of Mlu1-box binding protein MBP1"/>
    <property type="match status" value="1"/>
</dbReference>
<dbReference type="GO" id="GO:0003677">
    <property type="term" value="F:DNA binding"/>
    <property type="evidence" value="ECO:0007669"/>
    <property type="project" value="UniProtKB-KW"/>
</dbReference>
<gene>
    <name evidence="2" type="ORF">BCR35DRAFT_249485</name>
</gene>
<keyword evidence="2" id="KW-0238">DNA-binding</keyword>
<dbReference type="PROSITE" id="PS51299">
    <property type="entry name" value="HTH_APSES"/>
    <property type="match status" value="1"/>
</dbReference>
<dbReference type="PANTHER" id="PTHR43828:SF5">
    <property type="entry name" value="TRANSCRIPTIONAL REPRESSOR XBP1"/>
    <property type="match status" value="1"/>
</dbReference>
<name>A0A1Y2FTT1_9BASI</name>
<dbReference type="PANTHER" id="PTHR43828">
    <property type="entry name" value="ASPARAGINASE"/>
    <property type="match status" value="1"/>
</dbReference>
<comment type="caution">
    <text evidence="2">The sequence shown here is derived from an EMBL/GenBank/DDBJ whole genome shotgun (WGS) entry which is preliminary data.</text>
</comment>
<dbReference type="EMBL" id="MCGR01000014">
    <property type="protein sequence ID" value="ORY86704.1"/>
    <property type="molecule type" value="Genomic_DNA"/>
</dbReference>
<feature type="domain" description="HTH APSES-type" evidence="1">
    <location>
        <begin position="1"/>
        <end position="100"/>
    </location>
</feature>
<dbReference type="InParanoid" id="A0A1Y2FTT1"/>
<protein>
    <submittedName>
        <fullName evidence="2">Transcription regulator HTH, apses-type DNA-binding domain-containing protein</fullName>
    </submittedName>
</protein>
<dbReference type="AlphaFoldDB" id="A0A1Y2FTT1"/>
<evidence type="ECO:0000313" key="3">
    <source>
        <dbReference type="Proteomes" id="UP000193467"/>
    </source>
</evidence>
<feature type="non-terminal residue" evidence="2">
    <location>
        <position position="100"/>
    </location>
</feature>
<dbReference type="GO" id="GO:0030907">
    <property type="term" value="C:MBF transcription complex"/>
    <property type="evidence" value="ECO:0007669"/>
    <property type="project" value="TreeGrafter"/>
</dbReference>
<evidence type="ECO:0000259" key="1">
    <source>
        <dbReference type="PROSITE" id="PS51299"/>
    </source>
</evidence>
<dbReference type="GO" id="GO:0033309">
    <property type="term" value="C:SBF transcription complex"/>
    <property type="evidence" value="ECO:0007669"/>
    <property type="project" value="TreeGrafter"/>
</dbReference>
<dbReference type="STRING" id="106004.A0A1Y2FTT1"/>
<dbReference type="GO" id="GO:0000981">
    <property type="term" value="F:DNA-binding transcription factor activity, RNA polymerase II-specific"/>
    <property type="evidence" value="ECO:0007669"/>
    <property type="project" value="UniProtKB-ARBA"/>
</dbReference>
<evidence type="ECO:0000313" key="2">
    <source>
        <dbReference type="EMBL" id="ORY86704.1"/>
    </source>
</evidence>
<dbReference type="InterPro" id="IPR003163">
    <property type="entry name" value="Tscrpt_reg_HTH_APSES-type"/>
</dbReference>
<dbReference type="InterPro" id="IPR036887">
    <property type="entry name" value="HTH_APSES_sf"/>
</dbReference>
<sequence>TSTDSRGHIPVLEYPLRGQTIMIDTETRMCHWTGIWKALGKSKADVVRLIESQPEIAGRIRKIRGGYLKVQGTWMPYEIAQELCRRVAWDIRHDLVPLFG</sequence>
<feature type="non-terminal residue" evidence="2">
    <location>
        <position position="1"/>
    </location>
</feature>